<feature type="chain" id="PRO_5020288798" description="NADH dehydrogenase subunit E" evidence="1">
    <location>
        <begin position="20"/>
        <end position="130"/>
    </location>
</feature>
<evidence type="ECO:0000256" key="1">
    <source>
        <dbReference type="SAM" id="SignalP"/>
    </source>
</evidence>
<organism evidence="2 3">
    <name type="scientific">Primorskyibacter sedentarius</name>
    <dbReference type="NCBI Taxonomy" id="745311"/>
    <lineage>
        <taxon>Bacteria</taxon>
        <taxon>Pseudomonadati</taxon>
        <taxon>Pseudomonadota</taxon>
        <taxon>Alphaproteobacteria</taxon>
        <taxon>Rhodobacterales</taxon>
        <taxon>Roseobacteraceae</taxon>
        <taxon>Primorskyibacter</taxon>
    </lineage>
</organism>
<comment type="caution">
    <text evidence="2">The sequence shown here is derived from an EMBL/GenBank/DDBJ whole genome shotgun (WGS) entry which is preliminary data.</text>
</comment>
<evidence type="ECO:0000313" key="2">
    <source>
        <dbReference type="EMBL" id="TCS62362.1"/>
    </source>
</evidence>
<proteinExistence type="predicted"/>
<dbReference type="InterPro" id="IPR020349">
    <property type="entry name" value="Uncharacterised_14.7kDa"/>
</dbReference>
<evidence type="ECO:0000313" key="3">
    <source>
        <dbReference type="Proteomes" id="UP000295696"/>
    </source>
</evidence>
<feature type="signal peptide" evidence="1">
    <location>
        <begin position="1"/>
        <end position="19"/>
    </location>
</feature>
<protein>
    <recommendedName>
        <fullName evidence="4">NADH dehydrogenase subunit E</fullName>
    </recommendedName>
</protein>
<sequence>MRMTLPLIFAATLASAAEARPPLSSVSYVNDGLRNVAIADEIRRNCGDISARMIAALRFISALESYAKAQGYSEDEIEDFVSSKTDRKRLEGEARAYLVANGATNETGYCALGRKEIARNSQVGALLRAK</sequence>
<dbReference type="OrthoDB" id="7658992at2"/>
<dbReference type="Proteomes" id="UP000295696">
    <property type="component" value="Unassembled WGS sequence"/>
</dbReference>
<reference evidence="2 3" key="1">
    <citation type="submission" date="2019-03" db="EMBL/GenBank/DDBJ databases">
        <title>Genomic Encyclopedia of Type Strains, Phase IV (KMG-IV): sequencing the most valuable type-strain genomes for metagenomic binning, comparative biology and taxonomic classification.</title>
        <authorList>
            <person name="Goeker M."/>
        </authorList>
    </citation>
    <scope>NUCLEOTIDE SEQUENCE [LARGE SCALE GENOMIC DNA]</scope>
    <source>
        <strain evidence="2 3">DSM 104836</strain>
    </source>
</reference>
<keyword evidence="1" id="KW-0732">Signal</keyword>
<evidence type="ECO:0008006" key="4">
    <source>
        <dbReference type="Google" id="ProtNLM"/>
    </source>
</evidence>
<gene>
    <name evidence="2" type="ORF">EDD52_109102</name>
</gene>
<name>A0A4R3J9U1_9RHOB</name>
<dbReference type="EMBL" id="SLZU01000009">
    <property type="protein sequence ID" value="TCS62362.1"/>
    <property type="molecule type" value="Genomic_DNA"/>
</dbReference>
<keyword evidence="3" id="KW-1185">Reference proteome</keyword>
<accession>A0A4R3J9U1</accession>
<dbReference type="AlphaFoldDB" id="A0A4R3J9U1"/>
<dbReference type="Pfam" id="PF17267">
    <property type="entry name" value="DUF5333"/>
    <property type="match status" value="1"/>
</dbReference>